<reference evidence="1" key="1">
    <citation type="submission" date="2022-10" db="EMBL/GenBank/DDBJ databases">
        <title>Luteolibacter sp. GHJ8, whole genome shotgun sequencing project.</title>
        <authorList>
            <person name="Zhao G."/>
            <person name="Shen L."/>
        </authorList>
    </citation>
    <scope>NUCLEOTIDE SEQUENCE</scope>
    <source>
        <strain evidence="1">GHJ8</strain>
    </source>
</reference>
<gene>
    <name evidence="1" type="ORF">OJ996_21985</name>
</gene>
<proteinExistence type="predicted"/>
<dbReference type="RefSeq" id="WP_264515847.1">
    <property type="nucleotide sequence ID" value="NZ_JAPDDR010000014.1"/>
</dbReference>
<comment type="caution">
    <text evidence="1">The sequence shown here is derived from an EMBL/GenBank/DDBJ whole genome shotgun (WGS) entry which is preliminary data.</text>
</comment>
<evidence type="ECO:0000313" key="2">
    <source>
        <dbReference type="Proteomes" id="UP001165653"/>
    </source>
</evidence>
<protein>
    <recommendedName>
        <fullName evidence="3">DnaA-like protein</fullName>
    </recommendedName>
</protein>
<sequence>MKTVLGDIRNEALLKLGQAMAAEVVARCVEAAARQAGCPWREIMGPTRGSPRAARGRVVAMLACVKMGVSPRMTARAFGRSRRAVCDAMATGRPGRARRDAAVMQDFEEVMGRIGKI</sequence>
<organism evidence="1 2">
    <name type="scientific">Luteolibacter rhizosphaerae</name>
    <dbReference type="NCBI Taxonomy" id="2989719"/>
    <lineage>
        <taxon>Bacteria</taxon>
        <taxon>Pseudomonadati</taxon>
        <taxon>Verrucomicrobiota</taxon>
        <taxon>Verrucomicrobiia</taxon>
        <taxon>Verrucomicrobiales</taxon>
        <taxon>Verrucomicrobiaceae</taxon>
        <taxon>Luteolibacter</taxon>
    </lineage>
</organism>
<evidence type="ECO:0000313" key="1">
    <source>
        <dbReference type="EMBL" id="MCW1916275.1"/>
    </source>
</evidence>
<dbReference type="Proteomes" id="UP001165653">
    <property type="component" value="Unassembled WGS sequence"/>
</dbReference>
<keyword evidence="2" id="KW-1185">Reference proteome</keyword>
<accession>A0ABT3G8Z0</accession>
<evidence type="ECO:0008006" key="3">
    <source>
        <dbReference type="Google" id="ProtNLM"/>
    </source>
</evidence>
<dbReference type="EMBL" id="JAPDDR010000014">
    <property type="protein sequence ID" value="MCW1916275.1"/>
    <property type="molecule type" value="Genomic_DNA"/>
</dbReference>
<name>A0ABT3G8Z0_9BACT</name>